<name>A0A3B0XIZ2_9ZZZZ</name>
<organism evidence="3">
    <name type="scientific">hydrothermal vent metagenome</name>
    <dbReference type="NCBI Taxonomy" id="652676"/>
    <lineage>
        <taxon>unclassified sequences</taxon>
        <taxon>metagenomes</taxon>
        <taxon>ecological metagenomes</taxon>
    </lineage>
</organism>
<keyword evidence="1" id="KW-0677">Repeat</keyword>
<evidence type="ECO:0000256" key="1">
    <source>
        <dbReference type="ARBA" id="ARBA00022737"/>
    </source>
</evidence>
<dbReference type="InterPro" id="IPR019734">
    <property type="entry name" value="TPR_rpt"/>
</dbReference>
<accession>A0A3B0XIZ2</accession>
<dbReference type="PROSITE" id="PS50005">
    <property type="entry name" value="TPR"/>
    <property type="match status" value="2"/>
</dbReference>
<dbReference type="Pfam" id="PF00515">
    <property type="entry name" value="TPR_1"/>
    <property type="match status" value="1"/>
</dbReference>
<dbReference type="Pfam" id="PF13174">
    <property type="entry name" value="TPR_6"/>
    <property type="match status" value="1"/>
</dbReference>
<dbReference type="InterPro" id="IPR051012">
    <property type="entry name" value="CellSynth/LPSAsmb/PSIAsmb"/>
</dbReference>
<evidence type="ECO:0000313" key="3">
    <source>
        <dbReference type="EMBL" id="VAW68308.1"/>
    </source>
</evidence>
<dbReference type="SUPFAM" id="SSF48452">
    <property type="entry name" value="TPR-like"/>
    <property type="match status" value="1"/>
</dbReference>
<dbReference type="EMBL" id="UOFI01000123">
    <property type="protein sequence ID" value="VAW68308.1"/>
    <property type="molecule type" value="Genomic_DNA"/>
</dbReference>
<dbReference type="PROSITE" id="PS51257">
    <property type="entry name" value="PROKAR_LIPOPROTEIN"/>
    <property type="match status" value="1"/>
</dbReference>
<dbReference type="InterPro" id="IPR011990">
    <property type="entry name" value="TPR-like_helical_dom_sf"/>
</dbReference>
<proteinExistence type="predicted"/>
<protein>
    <submittedName>
        <fullName evidence="3">Uncharacterized protein</fullName>
    </submittedName>
</protein>
<gene>
    <name evidence="3" type="ORF">MNBD_GAMMA09-1683</name>
</gene>
<dbReference type="PANTHER" id="PTHR45586">
    <property type="entry name" value="TPR REPEAT-CONTAINING PROTEIN PA4667"/>
    <property type="match status" value="1"/>
</dbReference>
<dbReference type="AlphaFoldDB" id="A0A3B0XIZ2"/>
<dbReference type="SMART" id="SM00028">
    <property type="entry name" value="TPR"/>
    <property type="match status" value="3"/>
</dbReference>
<reference evidence="3" key="1">
    <citation type="submission" date="2018-06" db="EMBL/GenBank/DDBJ databases">
        <authorList>
            <person name="Zhirakovskaya E."/>
        </authorList>
    </citation>
    <scope>NUCLEOTIDE SEQUENCE</scope>
</reference>
<dbReference type="Gene3D" id="1.25.40.10">
    <property type="entry name" value="Tetratricopeptide repeat domain"/>
    <property type="match status" value="1"/>
</dbReference>
<evidence type="ECO:0000256" key="2">
    <source>
        <dbReference type="ARBA" id="ARBA00022803"/>
    </source>
</evidence>
<dbReference type="Pfam" id="PF13181">
    <property type="entry name" value="TPR_8"/>
    <property type="match status" value="1"/>
</dbReference>
<keyword evidence="2" id="KW-0802">TPR repeat</keyword>
<sequence>MKNKFIYVIRNTRLLLICALLVSCSTGKVKENTDDVSEAQKIINIDSDIKDQFDLAVSYLKSADYDKAITLLEKLIEVEKRVPAPYVNLSIAYEYKGDKEKAEKYLLKAVSIDLAHPVANNRLGHLYRRQGKFDDARKAYTNALTKHPDYLPVIKNLGILCDMYLRDLECALQQFEHYQELKPDDKTMKIWISDLSQRMN</sequence>
<dbReference type="PANTHER" id="PTHR45586:SF1">
    <property type="entry name" value="LIPOPOLYSACCHARIDE ASSEMBLY PROTEIN B"/>
    <property type="match status" value="1"/>
</dbReference>